<accession>A0A764Z267</accession>
<dbReference type="AlphaFoldDB" id="A0A764Z267"/>
<reference evidence="1" key="2">
    <citation type="submission" date="2020-02" db="EMBL/GenBank/DDBJ databases">
        <authorList>
            <consortium name="NCBI Pathogen Detection Project"/>
        </authorList>
    </citation>
    <scope>NUCLEOTIDE SEQUENCE</scope>
    <source>
        <strain evidence="1">MA.CK_98/00001034</strain>
    </source>
</reference>
<dbReference type="EMBL" id="DAAYPZ010000018">
    <property type="protein sequence ID" value="HAG5258356.1"/>
    <property type="molecule type" value="Genomic_DNA"/>
</dbReference>
<gene>
    <name evidence="1" type="ORF">G8577_004625</name>
</gene>
<proteinExistence type="predicted"/>
<reference evidence="1" key="1">
    <citation type="journal article" date="2018" name="Genome Biol.">
        <title>SKESA: strategic k-mer extension for scrupulous assemblies.</title>
        <authorList>
            <person name="Souvorov A."/>
            <person name="Agarwala R."/>
            <person name="Lipman D.J."/>
        </authorList>
    </citation>
    <scope>NUCLEOTIDE SEQUENCE</scope>
    <source>
        <strain evidence="1">MA.CK_98/00001034</strain>
    </source>
</reference>
<evidence type="ECO:0000313" key="1">
    <source>
        <dbReference type="EMBL" id="HAG5258356.1"/>
    </source>
</evidence>
<name>A0A764Z267_SALER</name>
<sequence length="84" mass="9477">MSGNWSAGWCRTSCGRWPERLAAGQRRSLAALKRKITGLAAEWGDTDYSVMAALSRICDSIDEADEQLRYVPEEKDLIRENDDI</sequence>
<comment type="caution">
    <text evidence="1">The sequence shown here is derived from an EMBL/GenBank/DDBJ whole genome shotgun (WGS) entry which is preliminary data.</text>
</comment>
<organism evidence="1">
    <name type="scientific">Salmonella enterica</name>
    <name type="common">Salmonella choleraesuis</name>
    <dbReference type="NCBI Taxonomy" id="28901"/>
    <lineage>
        <taxon>Bacteria</taxon>
        <taxon>Pseudomonadati</taxon>
        <taxon>Pseudomonadota</taxon>
        <taxon>Gammaproteobacteria</taxon>
        <taxon>Enterobacterales</taxon>
        <taxon>Enterobacteriaceae</taxon>
        <taxon>Salmonella</taxon>
    </lineage>
</organism>
<protein>
    <submittedName>
        <fullName evidence="1">Uncharacterized protein</fullName>
    </submittedName>
</protein>